<gene>
    <name evidence="2" type="ORF">GCM10011354_02510</name>
</gene>
<name>A0A8J3A794_9ACTN</name>
<dbReference type="EMBL" id="BMHA01000001">
    <property type="protein sequence ID" value="GGI03069.1"/>
    <property type="molecule type" value="Genomic_DNA"/>
</dbReference>
<accession>A0A8J3A794</accession>
<dbReference type="AlphaFoldDB" id="A0A8J3A794"/>
<comment type="caution">
    <text evidence="2">The sequence shown here is derived from an EMBL/GenBank/DDBJ whole genome shotgun (WGS) entry which is preliminary data.</text>
</comment>
<protein>
    <submittedName>
        <fullName evidence="2">Uncharacterized protein</fullName>
    </submittedName>
</protein>
<evidence type="ECO:0000313" key="2">
    <source>
        <dbReference type="EMBL" id="GGI03069.1"/>
    </source>
</evidence>
<dbReference type="Proteomes" id="UP000650511">
    <property type="component" value="Unassembled WGS sequence"/>
</dbReference>
<organism evidence="2 3">
    <name type="scientific">Egicoccus halophilus</name>
    <dbReference type="NCBI Taxonomy" id="1670830"/>
    <lineage>
        <taxon>Bacteria</taxon>
        <taxon>Bacillati</taxon>
        <taxon>Actinomycetota</taxon>
        <taxon>Nitriliruptoria</taxon>
        <taxon>Egicoccales</taxon>
        <taxon>Egicoccaceae</taxon>
        <taxon>Egicoccus</taxon>
    </lineage>
</organism>
<evidence type="ECO:0000256" key="1">
    <source>
        <dbReference type="SAM" id="MobiDB-lite"/>
    </source>
</evidence>
<reference evidence="2" key="2">
    <citation type="submission" date="2020-09" db="EMBL/GenBank/DDBJ databases">
        <authorList>
            <person name="Sun Q."/>
            <person name="Zhou Y."/>
        </authorList>
    </citation>
    <scope>NUCLEOTIDE SEQUENCE</scope>
    <source>
        <strain evidence="2">CGMCC 1.14988</strain>
    </source>
</reference>
<reference evidence="2" key="1">
    <citation type="journal article" date="2014" name="Int. J. Syst. Evol. Microbiol.">
        <title>Complete genome sequence of Corynebacterium casei LMG S-19264T (=DSM 44701T), isolated from a smear-ripened cheese.</title>
        <authorList>
            <consortium name="US DOE Joint Genome Institute (JGI-PGF)"/>
            <person name="Walter F."/>
            <person name="Albersmeier A."/>
            <person name="Kalinowski J."/>
            <person name="Ruckert C."/>
        </authorList>
    </citation>
    <scope>NUCLEOTIDE SEQUENCE</scope>
    <source>
        <strain evidence="2">CGMCC 1.14988</strain>
    </source>
</reference>
<evidence type="ECO:0000313" key="3">
    <source>
        <dbReference type="Proteomes" id="UP000650511"/>
    </source>
</evidence>
<keyword evidence="3" id="KW-1185">Reference proteome</keyword>
<feature type="region of interest" description="Disordered" evidence="1">
    <location>
        <begin position="20"/>
        <end position="49"/>
    </location>
</feature>
<proteinExistence type="predicted"/>
<sequence length="79" mass="8406">MVPAVPARAGRLAESLTGVDITRHDVDGPPGDGRPTTRRPVVDTPAISADGAYQSESVWKMRPCTCGLTGEVSCRYSMM</sequence>